<evidence type="ECO:0000256" key="2">
    <source>
        <dbReference type="SAM" id="MobiDB-lite"/>
    </source>
</evidence>
<reference evidence="4 5" key="1">
    <citation type="submission" date="2019-02" db="EMBL/GenBank/DDBJ databases">
        <title>Deep-cultivation of Planctomycetes and their phenomic and genomic characterization uncovers novel biology.</title>
        <authorList>
            <person name="Wiegand S."/>
            <person name="Jogler M."/>
            <person name="Boedeker C."/>
            <person name="Pinto D."/>
            <person name="Vollmers J."/>
            <person name="Rivas-Marin E."/>
            <person name="Kohn T."/>
            <person name="Peeters S.H."/>
            <person name="Heuer A."/>
            <person name="Rast P."/>
            <person name="Oberbeckmann S."/>
            <person name="Bunk B."/>
            <person name="Jeske O."/>
            <person name="Meyerdierks A."/>
            <person name="Storesund J.E."/>
            <person name="Kallscheuer N."/>
            <person name="Luecker S."/>
            <person name="Lage O.M."/>
            <person name="Pohl T."/>
            <person name="Merkel B.J."/>
            <person name="Hornburger P."/>
            <person name="Mueller R.-W."/>
            <person name="Bruemmer F."/>
            <person name="Labrenz M."/>
            <person name="Spormann A.M."/>
            <person name="Op den Camp H."/>
            <person name="Overmann J."/>
            <person name="Amann R."/>
            <person name="Jetten M.S.M."/>
            <person name="Mascher T."/>
            <person name="Medema M.H."/>
            <person name="Devos D.P."/>
            <person name="Kaster A.-K."/>
            <person name="Ovreas L."/>
            <person name="Rohde M."/>
            <person name="Galperin M.Y."/>
            <person name="Jogler C."/>
        </authorList>
    </citation>
    <scope>NUCLEOTIDE SEQUENCE [LARGE SCALE GENOMIC DNA]</scope>
    <source>
        <strain evidence="4 5">Poly30</strain>
    </source>
</reference>
<dbReference type="Pfam" id="PF13517">
    <property type="entry name" value="FG-GAP_3"/>
    <property type="match status" value="4"/>
</dbReference>
<dbReference type="OrthoDB" id="1488578at2"/>
<dbReference type="RefSeq" id="WP_145203917.1">
    <property type="nucleotide sequence ID" value="NZ_CP036434.1"/>
</dbReference>
<evidence type="ECO:0000256" key="1">
    <source>
        <dbReference type="ARBA" id="ARBA00022729"/>
    </source>
</evidence>
<accession>A0A518EZH2</accession>
<feature type="compositionally biased region" description="Polar residues" evidence="2">
    <location>
        <begin position="137"/>
        <end position="150"/>
    </location>
</feature>
<dbReference type="AlphaFoldDB" id="A0A518EZH2"/>
<name>A0A518EZH2_9BACT</name>
<dbReference type="Gene3D" id="2.130.10.130">
    <property type="entry name" value="Integrin alpha, N-terminal"/>
    <property type="match status" value="1"/>
</dbReference>
<feature type="signal peptide" evidence="3">
    <location>
        <begin position="1"/>
        <end position="27"/>
    </location>
</feature>
<dbReference type="PANTHER" id="PTHR46580">
    <property type="entry name" value="SENSOR KINASE-RELATED"/>
    <property type="match status" value="1"/>
</dbReference>
<organism evidence="4 5">
    <name type="scientific">Saltatorellus ferox</name>
    <dbReference type="NCBI Taxonomy" id="2528018"/>
    <lineage>
        <taxon>Bacteria</taxon>
        <taxon>Pseudomonadati</taxon>
        <taxon>Planctomycetota</taxon>
        <taxon>Planctomycetia</taxon>
        <taxon>Planctomycetia incertae sedis</taxon>
        <taxon>Saltatorellus</taxon>
    </lineage>
</organism>
<evidence type="ECO:0000313" key="4">
    <source>
        <dbReference type="EMBL" id="QDV09481.1"/>
    </source>
</evidence>
<keyword evidence="1 3" id="KW-0732">Signal</keyword>
<dbReference type="InterPro" id="IPR028994">
    <property type="entry name" value="Integrin_alpha_N"/>
</dbReference>
<proteinExistence type="predicted"/>
<sequence length="524" mass="51511" precursor="true">MQRPLRTLHTRALAPLTFALLAPASLAQVSFTSAGTVTTGARANSPVFADLDGNGVLDMAVTSDGAGNQDLIELYSGNGDGTFTPAGSVFLPNGSSPAGLAGADVDGDGDADLVVVLSNFDQAMVASNNGAFSFTTQPGVGTGGSDSRSIASGDMNGDGSPDFVIGSRDSANVSVLVNSGGALSLVGTFGAGDEPRDIVIGDWNGDGLGDVAAAAHDSRQIAFLTNLGGGSLGAATFRGVPGGARPSGLAAADMDGDGDLDVIAGNGDDANIGQNFVSLYTNTAGSFTGPISFASGGLDTGDVLAGDFDLDGVTDVAVVLESSNSIATLRGLGGGALGAPMLLATGGAPSDLASGDLDGNGSIDLGVSRRQAANVDIFLNDASGAPGMNYCTANANSTGVAAVMSATGSASVALNDLTVISSSMPLNSLGFFITSRSMGFTANPAGSSGNLCLGGAIGRYSNLVSSTGATGQISLGINLAQMPTPTGVVAATAGETWHFQAWFRDAVMGAATSNFSDGLAVVMN</sequence>
<dbReference type="InterPro" id="IPR013517">
    <property type="entry name" value="FG-GAP"/>
</dbReference>
<gene>
    <name evidence="4" type="ORF">Poly30_50390</name>
</gene>
<evidence type="ECO:0000256" key="3">
    <source>
        <dbReference type="SAM" id="SignalP"/>
    </source>
</evidence>
<dbReference type="EMBL" id="CP036434">
    <property type="protein sequence ID" value="QDV09481.1"/>
    <property type="molecule type" value="Genomic_DNA"/>
</dbReference>
<protein>
    <submittedName>
        <fullName evidence="4">FG-GAP repeat protein</fullName>
    </submittedName>
</protein>
<dbReference type="SUPFAM" id="SSF69318">
    <property type="entry name" value="Integrin alpha N-terminal domain"/>
    <property type="match status" value="1"/>
</dbReference>
<feature type="region of interest" description="Disordered" evidence="2">
    <location>
        <begin position="137"/>
        <end position="158"/>
    </location>
</feature>
<feature type="chain" id="PRO_5021873538" evidence="3">
    <location>
        <begin position="28"/>
        <end position="524"/>
    </location>
</feature>
<dbReference type="Proteomes" id="UP000320390">
    <property type="component" value="Chromosome"/>
</dbReference>
<keyword evidence="5" id="KW-1185">Reference proteome</keyword>
<evidence type="ECO:0000313" key="5">
    <source>
        <dbReference type="Proteomes" id="UP000320390"/>
    </source>
</evidence>